<dbReference type="EMBL" id="WBKG01000004">
    <property type="protein sequence ID" value="KAB1989319.1"/>
    <property type="molecule type" value="Genomic_DNA"/>
</dbReference>
<evidence type="ECO:0000313" key="3">
    <source>
        <dbReference type="Proteomes" id="UP000442990"/>
    </source>
</evidence>
<dbReference type="AlphaFoldDB" id="A0A7J5DL01"/>
<protein>
    <submittedName>
        <fullName evidence="2">Peptidoglycan-binding protein</fullName>
    </submittedName>
</protein>
<dbReference type="Proteomes" id="UP000442990">
    <property type="component" value="Unassembled WGS sequence"/>
</dbReference>
<proteinExistence type="predicted"/>
<accession>A0A7J5DL01</accession>
<gene>
    <name evidence="2" type="ORF">F8144_06580</name>
</gene>
<keyword evidence="1" id="KW-0732">Signal</keyword>
<comment type="caution">
    <text evidence="2">The sequence shown here is derived from an EMBL/GenBank/DDBJ whole genome shotgun (WGS) entry which is preliminary data.</text>
</comment>
<reference evidence="2 3" key="1">
    <citation type="submission" date="2019-09" db="EMBL/GenBank/DDBJ databases">
        <title>Isolation and identification of active actinomycetes.</title>
        <authorList>
            <person name="Yu Z."/>
            <person name="Han C."/>
            <person name="Yu B."/>
        </authorList>
    </citation>
    <scope>NUCLEOTIDE SEQUENCE [LARGE SCALE GENOMIC DNA]</scope>
    <source>
        <strain evidence="2 3">NEAU-H2</strain>
    </source>
</reference>
<organism evidence="2 3">
    <name type="scientific">Streptomyces triticiradicis</name>
    <dbReference type="NCBI Taxonomy" id="2651189"/>
    <lineage>
        <taxon>Bacteria</taxon>
        <taxon>Bacillati</taxon>
        <taxon>Actinomycetota</taxon>
        <taxon>Actinomycetes</taxon>
        <taxon>Kitasatosporales</taxon>
        <taxon>Streptomycetaceae</taxon>
        <taxon>Streptomyces</taxon>
    </lineage>
</organism>
<feature type="signal peptide" evidence="1">
    <location>
        <begin position="1"/>
        <end position="30"/>
    </location>
</feature>
<sequence>MTVKHRGGRAGAAAAVAAFAVFGLQGVAQANPDAPNVGYGYRNHPSAVVCVQKFYNHYVAGPALIATDGKFGRETYAATRRLQQWVNQTYKGQYSLDVDGVVGKKTGDALIGIARKDPWIDPVLVDNCAVALPTTH</sequence>
<evidence type="ECO:0000313" key="2">
    <source>
        <dbReference type="EMBL" id="KAB1989319.1"/>
    </source>
</evidence>
<dbReference type="Gene3D" id="1.10.101.10">
    <property type="entry name" value="PGBD-like superfamily/PGBD"/>
    <property type="match status" value="1"/>
</dbReference>
<dbReference type="RefSeq" id="WP_151468309.1">
    <property type="nucleotide sequence ID" value="NZ_WBKG01000004.1"/>
</dbReference>
<keyword evidence="3" id="KW-1185">Reference proteome</keyword>
<feature type="chain" id="PRO_5029531408" evidence="1">
    <location>
        <begin position="31"/>
        <end position="136"/>
    </location>
</feature>
<evidence type="ECO:0000256" key="1">
    <source>
        <dbReference type="SAM" id="SignalP"/>
    </source>
</evidence>
<dbReference type="InterPro" id="IPR036366">
    <property type="entry name" value="PGBDSf"/>
</dbReference>
<name>A0A7J5DL01_9ACTN</name>